<keyword evidence="1" id="KW-1133">Transmembrane helix</keyword>
<keyword evidence="1" id="KW-0812">Transmembrane</keyword>
<dbReference type="MEROPS" id="M50.009"/>
<keyword evidence="3" id="KW-1185">Reference proteome</keyword>
<feature type="transmembrane region" description="Helical" evidence="1">
    <location>
        <begin position="98"/>
        <end position="119"/>
    </location>
</feature>
<dbReference type="PANTHER" id="PTHR13325">
    <property type="entry name" value="PROTEASE M50 MEMBRANE-BOUND TRANSCRIPTION FACTOR SITE 2 PROTEASE"/>
    <property type="match status" value="1"/>
</dbReference>
<proteinExistence type="predicted"/>
<name>A0A067GPA4_CITSI</name>
<dbReference type="STRING" id="2711.A0A067GPA4"/>
<dbReference type="GO" id="GO:0004222">
    <property type="term" value="F:metalloendopeptidase activity"/>
    <property type="evidence" value="ECO:0007669"/>
    <property type="project" value="InterPro"/>
</dbReference>
<evidence type="ECO:0000256" key="1">
    <source>
        <dbReference type="SAM" id="Phobius"/>
    </source>
</evidence>
<evidence type="ECO:0000313" key="2">
    <source>
        <dbReference type="EMBL" id="KDO77141.1"/>
    </source>
</evidence>
<evidence type="ECO:0000313" key="3">
    <source>
        <dbReference type="Proteomes" id="UP000027120"/>
    </source>
</evidence>
<dbReference type="SMR" id="A0A067GPA4"/>
<sequence>MDGRRLRRFGRRRRRQSSLLPVGATAPDDNAAYTVSCCYCDFKIRALNDALSRFGRRHAAWLRVWFSIGVGFSLTLLLALSFLLVWNLFAQRNSNDAAFFFLFGFSPSVSLADAAYLLLSTLISVSVHEFGHATAAAW</sequence>
<dbReference type="GO" id="GO:0016020">
    <property type="term" value="C:membrane"/>
    <property type="evidence" value="ECO:0007669"/>
    <property type="project" value="InterPro"/>
</dbReference>
<feature type="transmembrane region" description="Helical" evidence="1">
    <location>
        <begin position="62"/>
        <end position="86"/>
    </location>
</feature>
<dbReference type="InterPro" id="IPR001193">
    <property type="entry name" value="MBTPS2"/>
</dbReference>
<dbReference type="AlphaFoldDB" id="A0A067GPA4"/>
<dbReference type="PANTHER" id="PTHR13325:SF3">
    <property type="entry name" value="MEMBRANE-BOUND TRANSCRIPTION FACTOR SITE-2 PROTEASE"/>
    <property type="match status" value="1"/>
</dbReference>
<accession>A0A067GPA4</accession>
<dbReference type="Proteomes" id="UP000027120">
    <property type="component" value="Unassembled WGS sequence"/>
</dbReference>
<organism evidence="2 3">
    <name type="scientific">Citrus sinensis</name>
    <name type="common">Sweet orange</name>
    <name type="synonym">Citrus aurantium var. sinensis</name>
    <dbReference type="NCBI Taxonomy" id="2711"/>
    <lineage>
        <taxon>Eukaryota</taxon>
        <taxon>Viridiplantae</taxon>
        <taxon>Streptophyta</taxon>
        <taxon>Embryophyta</taxon>
        <taxon>Tracheophyta</taxon>
        <taxon>Spermatophyta</taxon>
        <taxon>Magnoliopsida</taxon>
        <taxon>eudicotyledons</taxon>
        <taxon>Gunneridae</taxon>
        <taxon>Pentapetalae</taxon>
        <taxon>rosids</taxon>
        <taxon>malvids</taxon>
        <taxon>Sapindales</taxon>
        <taxon>Rutaceae</taxon>
        <taxon>Aurantioideae</taxon>
        <taxon>Citrus</taxon>
    </lineage>
</organism>
<evidence type="ECO:0008006" key="4">
    <source>
        <dbReference type="Google" id="ProtNLM"/>
    </source>
</evidence>
<reference evidence="2 3" key="1">
    <citation type="submission" date="2014-04" db="EMBL/GenBank/DDBJ databases">
        <authorList>
            <consortium name="International Citrus Genome Consortium"/>
            <person name="Gmitter F."/>
            <person name="Chen C."/>
            <person name="Farmerie W."/>
            <person name="Harkins T."/>
            <person name="Desany B."/>
            <person name="Mohiuddin M."/>
            <person name="Kodira C."/>
            <person name="Borodovsky M."/>
            <person name="Lomsadze A."/>
            <person name="Burns P."/>
            <person name="Jenkins J."/>
            <person name="Prochnik S."/>
            <person name="Shu S."/>
            <person name="Chapman J."/>
            <person name="Pitluck S."/>
            <person name="Schmutz J."/>
            <person name="Rokhsar D."/>
        </authorList>
    </citation>
    <scope>NUCLEOTIDE SEQUENCE</scope>
</reference>
<keyword evidence="1" id="KW-0472">Membrane</keyword>
<protein>
    <recommendedName>
        <fullName evidence="4">Endopeptidase S2P</fullName>
    </recommendedName>
</protein>
<gene>
    <name evidence="2" type="ORF">CISIN_1g043753mg</name>
</gene>
<dbReference type="GO" id="GO:0006508">
    <property type="term" value="P:proteolysis"/>
    <property type="evidence" value="ECO:0007669"/>
    <property type="project" value="InterPro"/>
</dbReference>
<dbReference type="EMBL" id="KK784880">
    <property type="protein sequence ID" value="KDO77141.1"/>
    <property type="molecule type" value="Genomic_DNA"/>
</dbReference>